<protein>
    <submittedName>
        <fullName evidence="2">Uncharacterized protein</fullName>
    </submittedName>
</protein>
<dbReference type="Gene3D" id="1.20.5.340">
    <property type="match status" value="1"/>
</dbReference>
<evidence type="ECO:0000256" key="1">
    <source>
        <dbReference type="SAM" id="Coils"/>
    </source>
</evidence>
<name>A0A249XUP4_9CAUD</name>
<dbReference type="SUPFAM" id="SSF90257">
    <property type="entry name" value="Myosin rod fragments"/>
    <property type="match status" value="1"/>
</dbReference>
<accession>A0A249XUP4</accession>
<gene>
    <name evidence="2" type="ORF">phiSHEF5_11</name>
</gene>
<feature type="coiled-coil region" evidence="1">
    <location>
        <begin position="22"/>
        <end position="105"/>
    </location>
</feature>
<reference evidence="2 3" key="1">
    <citation type="submission" date="2017-08" db="EMBL/GenBank/DDBJ databases">
        <title>Sequence of Bacteriophage phiSHEF5, isolated from wastewater with target organism Enterococcus faecalis EF2.</title>
        <authorList>
            <person name="Stafford G.P."/>
            <person name="Al-Zubidi M.I."/>
        </authorList>
    </citation>
    <scope>NUCLEOTIDE SEQUENCE [LARGE SCALE GENOMIC DNA]</scope>
</reference>
<dbReference type="EMBL" id="MF678790">
    <property type="protein sequence ID" value="ASZ75667.1"/>
    <property type="molecule type" value="Genomic_DNA"/>
</dbReference>
<sequence>MLVSKKKHDLLIKNYNWLVDIKNDWEDSYNQMQSRAVRLEQQCNRLYKELDKLDDEVLDLTFERDTYKEKYKEWFQNFIKTKAELEKVDRIVLQYEQRINELEEQ</sequence>
<keyword evidence="3" id="KW-1185">Reference proteome</keyword>
<evidence type="ECO:0000313" key="3">
    <source>
        <dbReference type="Proteomes" id="UP000225202"/>
    </source>
</evidence>
<evidence type="ECO:0000313" key="2">
    <source>
        <dbReference type="EMBL" id="ASZ75667.1"/>
    </source>
</evidence>
<dbReference type="OrthoDB" id="26692at10239"/>
<keyword evidence="1" id="KW-0175">Coiled coil</keyword>
<organism evidence="2 3">
    <name type="scientific">Enterococcus phage phiSHEF5</name>
    <dbReference type="NCBI Taxonomy" id="2030924"/>
    <lineage>
        <taxon>Viruses</taxon>
        <taxon>Duplodnaviria</taxon>
        <taxon>Heunggongvirae</taxon>
        <taxon>Uroviricota</taxon>
        <taxon>Caudoviricetes</taxon>
        <taxon>Efquatrovirus</taxon>
        <taxon>Efquatrovirus SHEF5</taxon>
    </lineage>
</organism>
<dbReference type="Proteomes" id="UP000225202">
    <property type="component" value="Segment"/>
</dbReference>
<proteinExistence type="predicted"/>